<dbReference type="AlphaFoldDB" id="A0A8S2QC52"/>
<dbReference type="EMBL" id="CAJNOK010018901">
    <property type="protein sequence ID" value="CAF1290357.1"/>
    <property type="molecule type" value="Genomic_DNA"/>
</dbReference>
<protein>
    <submittedName>
        <fullName evidence="2">Uncharacterized protein</fullName>
    </submittedName>
</protein>
<evidence type="ECO:0000313" key="1">
    <source>
        <dbReference type="EMBL" id="CAF1290357.1"/>
    </source>
</evidence>
<dbReference type="EMBL" id="CAJOBA010040471">
    <property type="protein sequence ID" value="CAF4095213.1"/>
    <property type="molecule type" value="Genomic_DNA"/>
</dbReference>
<accession>A0A8S2QC52</accession>
<dbReference type="Proteomes" id="UP000682733">
    <property type="component" value="Unassembled WGS sequence"/>
</dbReference>
<comment type="caution">
    <text evidence="2">The sequence shown here is derived from an EMBL/GenBank/DDBJ whole genome shotgun (WGS) entry which is preliminary data.</text>
</comment>
<organism evidence="2 3">
    <name type="scientific">Didymodactylos carnosus</name>
    <dbReference type="NCBI Taxonomy" id="1234261"/>
    <lineage>
        <taxon>Eukaryota</taxon>
        <taxon>Metazoa</taxon>
        <taxon>Spiralia</taxon>
        <taxon>Gnathifera</taxon>
        <taxon>Rotifera</taxon>
        <taxon>Eurotatoria</taxon>
        <taxon>Bdelloidea</taxon>
        <taxon>Philodinida</taxon>
        <taxon>Philodinidae</taxon>
        <taxon>Didymodactylos</taxon>
    </lineage>
</organism>
<sequence>MLDITLTYTGDYCLSFKPVGLHRTYSLKRLALPLSCLYHLFLLVEYLPQLEYLKIQINVCYKQLSEFDSEIDWEDSDISEKDDDYNYDKITDKLLSLYLKEFHLEGRILKYHYLELLIQQFYSSLERISLHIRFKGSIIDGSSNAITIIDKVIKIETFFFLLLFL</sequence>
<dbReference type="Proteomes" id="UP000677228">
    <property type="component" value="Unassembled WGS sequence"/>
</dbReference>
<reference evidence="2" key="1">
    <citation type="submission" date="2021-02" db="EMBL/GenBank/DDBJ databases">
        <authorList>
            <person name="Nowell W R."/>
        </authorList>
    </citation>
    <scope>NUCLEOTIDE SEQUENCE</scope>
</reference>
<evidence type="ECO:0000313" key="3">
    <source>
        <dbReference type="Proteomes" id="UP000682733"/>
    </source>
</evidence>
<proteinExistence type="predicted"/>
<name>A0A8S2QC52_9BILA</name>
<gene>
    <name evidence="1" type="ORF">OVA965_LOCUS28063</name>
    <name evidence="2" type="ORF">TMI583_LOCUS28813</name>
</gene>
<evidence type="ECO:0000313" key="2">
    <source>
        <dbReference type="EMBL" id="CAF4095213.1"/>
    </source>
</evidence>